<organism evidence="1 2">
    <name type="scientific">Aspergillus granulosus</name>
    <dbReference type="NCBI Taxonomy" id="176169"/>
    <lineage>
        <taxon>Eukaryota</taxon>
        <taxon>Fungi</taxon>
        <taxon>Dikarya</taxon>
        <taxon>Ascomycota</taxon>
        <taxon>Pezizomycotina</taxon>
        <taxon>Eurotiomycetes</taxon>
        <taxon>Eurotiomycetidae</taxon>
        <taxon>Eurotiales</taxon>
        <taxon>Aspergillaceae</taxon>
        <taxon>Aspergillus</taxon>
        <taxon>Aspergillus subgen. Nidulantes</taxon>
    </lineage>
</organism>
<gene>
    <name evidence="1" type="ORF">BJX63DRAFT_376611</name>
</gene>
<name>A0ABR4I3Z7_9EURO</name>
<keyword evidence="2" id="KW-1185">Reference proteome</keyword>
<accession>A0ABR4I3Z7</accession>
<evidence type="ECO:0000313" key="2">
    <source>
        <dbReference type="Proteomes" id="UP001610334"/>
    </source>
</evidence>
<comment type="caution">
    <text evidence="1">The sequence shown here is derived from an EMBL/GenBank/DDBJ whole genome shotgun (WGS) entry which is preliminary data.</text>
</comment>
<proteinExistence type="predicted"/>
<dbReference type="Proteomes" id="UP001610334">
    <property type="component" value="Unassembled WGS sequence"/>
</dbReference>
<protein>
    <submittedName>
        <fullName evidence="1">Uncharacterized protein</fullName>
    </submittedName>
</protein>
<sequence length="80" mass="8790">MQSHLDHLFVWGIFTNGGGCALTGALANTEIWRQRSTVIGLGFLSTRYTDNMCVLVDLRWGENYVLREGSTGLGGLLSEI</sequence>
<reference evidence="1 2" key="1">
    <citation type="submission" date="2024-07" db="EMBL/GenBank/DDBJ databases">
        <title>Section-level genome sequencing and comparative genomics of Aspergillus sections Usti and Cavernicolus.</title>
        <authorList>
            <consortium name="Lawrence Berkeley National Laboratory"/>
            <person name="Nybo J.L."/>
            <person name="Vesth T.C."/>
            <person name="Theobald S."/>
            <person name="Frisvad J.C."/>
            <person name="Larsen T.O."/>
            <person name="Kjaerboelling I."/>
            <person name="Rothschild-Mancinelli K."/>
            <person name="Lyhne E.K."/>
            <person name="Kogle M.E."/>
            <person name="Barry K."/>
            <person name="Clum A."/>
            <person name="Na H."/>
            <person name="Ledsgaard L."/>
            <person name="Lin J."/>
            <person name="Lipzen A."/>
            <person name="Kuo A."/>
            <person name="Riley R."/>
            <person name="Mondo S."/>
            <person name="Labutti K."/>
            <person name="Haridas S."/>
            <person name="Pangalinan J."/>
            <person name="Salamov A.A."/>
            <person name="Simmons B.A."/>
            <person name="Magnuson J.K."/>
            <person name="Chen J."/>
            <person name="Drula E."/>
            <person name="Henrissat B."/>
            <person name="Wiebenga A."/>
            <person name="Lubbers R.J."/>
            <person name="Gomes A.C."/>
            <person name="Makela M.R."/>
            <person name="Stajich J."/>
            <person name="Grigoriev I.V."/>
            <person name="Mortensen U.H."/>
            <person name="De Vries R.P."/>
            <person name="Baker S.E."/>
            <person name="Andersen M.R."/>
        </authorList>
    </citation>
    <scope>NUCLEOTIDE SEQUENCE [LARGE SCALE GENOMIC DNA]</scope>
    <source>
        <strain evidence="1 2">CBS 588.65</strain>
    </source>
</reference>
<dbReference type="EMBL" id="JBFXLT010000002">
    <property type="protein sequence ID" value="KAL2822470.1"/>
    <property type="molecule type" value="Genomic_DNA"/>
</dbReference>
<evidence type="ECO:0000313" key="1">
    <source>
        <dbReference type="EMBL" id="KAL2822470.1"/>
    </source>
</evidence>